<keyword evidence="2" id="KW-1185">Reference proteome</keyword>
<gene>
    <name evidence="1" type="ORF">G2W53_003916</name>
</gene>
<evidence type="ECO:0000313" key="1">
    <source>
        <dbReference type="EMBL" id="KAF7841618.1"/>
    </source>
</evidence>
<protein>
    <submittedName>
        <fullName evidence="1">Uncharacterized protein</fullName>
    </submittedName>
</protein>
<dbReference type="Proteomes" id="UP000634136">
    <property type="component" value="Unassembled WGS sequence"/>
</dbReference>
<dbReference type="AlphaFoldDB" id="A0A834XEC2"/>
<organism evidence="1 2">
    <name type="scientific">Senna tora</name>
    <dbReference type="NCBI Taxonomy" id="362788"/>
    <lineage>
        <taxon>Eukaryota</taxon>
        <taxon>Viridiplantae</taxon>
        <taxon>Streptophyta</taxon>
        <taxon>Embryophyta</taxon>
        <taxon>Tracheophyta</taxon>
        <taxon>Spermatophyta</taxon>
        <taxon>Magnoliopsida</taxon>
        <taxon>eudicotyledons</taxon>
        <taxon>Gunneridae</taxon>
        <taxon>Pentapetalae</taxon>
        <taxon>rosids</taxon>
        <taxon>fabids</taxon>
        <taxon>Fabales</taxon>
        <taxon>Fabaceae</taxon>
        <taxon>Caesalpinioideae</taxon>
        <taxon>Cassia clade</taxon>
        <taxon>Senna</taxon>
    </lineage>
</organism>
<proteinExistence type="predicted"/>
<reference evidence="1" key="1">
    <citation type="submission" date="2020-09" db="EMBL/GenBank/DDBJ databases">
        <title>Genome-Enabled Discovery of Anthraquinone Biosynthesis in Senna tora.</title>
        <authorList>
            <person name="Kang S.-H."/>
            <person name="Pandey R.P."/>
            <person name="Lee C.-M."/>
            <person name="Sim J.-S."/>
            <person name="Jeong J.-T."/>
            <person name="Choi B.-S."/>
            <person name="Jung M."/>
            <person name="Ginzburg D."/>
            <person name="Zhao K."/>
            <person name="Won S.Y."/>
            <person name="Oh T.-J."/>
            <person name="Yu Y."/>
            <person name="Kim N.-H."/>
            <person name="Lee O.R."/>
            <person name="Lee T.-H."/>
            <person name="Bashyal P."/>
            <person name="Kim T.-S."/>
            <person name="Lee W.-H."/>
            <person name="Kawkins C."/>
            <person name="Kim C.-K."/>
            <person name="Kim J.S."/>
            <person name="Ahn B.O."/>
            <person name="Rhee S.Y."/>
            <person name="Sohng J.K."/>
        </authorList>
    </citation>
    <scope>NUCLEOTIDE SEQUENCE</scope>
    <source>
        <tissue evidence="1">Leaf</tissue>
    </source>
</reference>
<comment type="caution">
    <text evidence="1">The sequence shown here is derived from an EMBL/GenBank/DDBJ whole genome shotgun (WGS) entry which is preliminary data.</text>
</comment>
<evidence type="ECO:0000313" key="2">
    <source>
        <dbReference type="Proteomes" id="UP000634136"/>
    </source>
</evidence>
<dbReference type="EMBL" id="JAAIUW010000002">
    <property type="protein sequence ID" value="KAF7841618.1"/>
    <property type="molecule type" value="Genomic_DNA"/>
</dbReference>
<accession>A0A834XEC2</accession>
<name>A0A834XEC2_9FABA</name>
<sequence length="116" mass="13086">MTLVQLKQSIRDRLKMGRGEEICNVTYRMPMTLCPLRFGELNLCDDYSVAMIFESSRDNATNLNGVELLVQTVSTSIVEFDLNVPQVIDEGGPPILVASSQAFEHFTIEPMHYICE</sequence>